<protein>
    <submittedName>
        <fullName evidence="3">PSer/pThr/pTyr-binding forkhead associated (FHA) protein</fullName>
    </submittedName>
</protein>
<dbReference type="PROSITE" id="PS50006">
    <property type="entry name" value="FHA_DOMAIN"/>
    <property type="match status" value="2"/>
</dbReference>
<feature type="domain" description="FHA" evidence="2">
    <location>
        <begin position="370"/>
        <end position="420"/>
    </location>
</feature>
<dbReference type="Gene3D" id="2.60.200.20">
    <property type="match status" value="2"/>
</dbReference>
<dbReference type="AlphaFoldDB" id="A0A7W9W9E6"/>
<dbReference type="Proteomes" id="UP000520814">
    <property type="component" value="Unassembled WGS sequence"/>
</dbReference>
<sequence length="441" mass="46053">MNFPSRILLFLLAGAAAGLLVVFLTDVTGILRITDQWPPTKTDLNNTTAAAVWFGGFLGALFGVASNLASGTRDWVRAIGFGLGIGIAAGFVGITFGMAVFAPLYVEKARNPLAFLGNVVARGLGWCFIGALAGTAEGWRKQSVRVGRNGLIGGAIGGLLGGAVFEIAPYLMPGVRAGAVSRTLGFVITGAMIGLFIALVQEWLKEAWVKIQVGRNEFSKEILLEKAESKIGRNELCDIPLFGNPQIGRSHALLVALPSGGYAVRDTGESPIGVLVNGAKIAGEQKLRSGDQIQIVDRVLVFFEKQVRQRTVLENRDVKQAPAVPVAQPGVSPYALNPSPGPFPATGKGSKLVVVAGPHAGQSFALQAGLVFGRDPGNSAALPADTKASRRHAQLVAEGSGVALEDMGSTNGTFVNGQRITRVALAPGDQIVIGSSTLRVE</sequence>
<evidence type="ECO:0000313" key="4">
    <source>
        <dbReference type="Proteomes" id="UP000520814"/>
    </source>
</evidence>
<keyword evidence="1" id="KW-0812">Transmembrane</keyword>
<dbReference type="EMBL" id="JACHGW010000008">
    <property type="protein sequence ID" value="MBB6053763.1"/>
    <property type="molecule type" value="Genomic_DNA"/>
</dbReference>
<organism evidence="3 4">
    <name type="scientific">Armatimonas rosea</name>
    <dbReference type="NCBI Taxonomy" id="685828"/>
    <lineage>
        <taxon>Bacteria</taxon>
        <taxon>Bacillati</taxon>
        <taxon>Armatimonadota</taxon>
        <taxon>Armatimonadia</taxon>
        <taxon>Armatimonadales</taxon>
        <taxon>Armatimonadaceae</taxon>
        <taxon>Armatimonas</taxon>
    </lineage>
</organism>
<name>A0A7W9W9E6_ARMRO</name>
<dbReference type="SUPFAM" id="SSF49879">
    <property type="entry name" value="SMAD/FHA domain"/>
    <property type="match status" value="2"/>
</dbReference>
<gene>
    <name evidence="3" type="ORF">HNQ39_005605</name>
</gene>
<dbReference type="PANTHER" id="PTHR23308">
    <property type="entry name" value="NUCLEAR INHIBITOR OF PROTEIN PHOSPHATASE-1"/>
    <property type="match status" value="1"/>
</dbReference>
<dbReference type="SMART" id="SM00240">
    <property type="entry name" value="FHA"/>
    <property type="match status" value="2"/>
</dbReference>
<evidence type="ECO:0000313" key="3">
    <source>
        <dbReference type="EMBL" id="MBB6053763.1"/>
    </source>
</evidence>
<evidence type="ECO:0000259" key="2">
    <source>
        <dbReference type="PROSITE" id="PS50006"/>
    </source>
</evidence>
<keyword evidence="1" id="KW-1133">Transmembrane helix</keyword>
<dbReference type="InterPro" id="IPR050923">
    <property type="entry name" value="Cell_Proc_Reg/RNA_Proc"/>
</dbReference>
<dbReference type="Pfam" id="PF00498">
    <property type="entry name" value="FHA"/>
    <property type="match status" value="2"/>
</dbReference>
<reference evidence="3 4" key="1">
    <citation type="submission" date="2020-08" db="EMBL/GenBank/DDBJ databases">
        <title>Genomic Encyclopedia of Type Strains, Phase IV (KMG-IV): sequencing the most valuable type-strain genomes for metagenomic binning, comparative biology and taxonomic classification.</title>
        <authorList>
            <person name="Goeker M."/>
        </authorList>
    </citation>
    <scope>NUCLEOTIDE SEQUENCE [LARGE SCALE GENOMIC DNA]</scope>
    <source>
        <strain evidence="3 4">DSM 23562</strain>
    </source>
</reference>
<proteinExistence type="predicted"/>
<feature type="transmembrane region" description="Helical" evidence="1">
    <location>
        <begin position="81"/>
        <end position="106"/>
    </location>
</feature>
<feature type="transmembrane region" description="Helical" evidence="1">
    <location>
        <begin position="48"/>
        <end position="69"/>
    </location>
</feature>
<feature type="transmembrane region" description="Helical" evidence="1">
    <location>
        <begin position="184"/>
        <end position="204"/>
    </location>
</feature>
<dbReference type="CDD" id="cd00060">
    <property type="entry name" value="FHA"/>
    <property type="match status" value="2"/>
</dbReference>
<keyword evidence="1" id="KW-0472">Membrane</keyword>
<dbReference type="RefSeq" id="WP_184203852.1">
    <property type="nucleotide sequence ID" value="NZ_JACHGW010000008.1"/>
</dbReference>
<accession>A0A7W9W9E6</accession>
<feature type="domain" description="FHA" evidence="2">
    <location>
        <begin position="229"/>
        <end position="281"/>
    </location>
</feature>
<keyword evidence="4" id="KW-1185">Reference proteome</keyword>
<dbReference type="InterPro" id="IPR000253">
    <property type="entry name" value="FHA_dom"/>
</dbReference>
<evidence type="ECO:0000256" key="1">
    <source>
        <dbReference type="SAM" id="Phobius"/>
    </source>
</evidence>
<feature type="transmembrane region" description="Helical" evidence="1">
    <location>
        <begin position="151"/>
        <end position="172"/>
    </location>
</feature>
<feature type="transmembrane region" description="Helical" evidence="1">
    <location>
        <begin position="112"/>
        <end position="139"/>
    </location>
</feature>
<dbReference type="InterPro" id="IPR008984">
    <property type="entry name" value="SMAD_FHA_dom_sf"/>
</dbReference>
<comment type="caution">
    <text evidence="3">The sequence shown here is derived from an EMBL/GenBank/DDBJ whole genome shotgun (WGS) entry which is preliminary data.</text>
</comment>